<name>A0A9P7RHS5_9PEZI</name>
<evidence type="ECO:0000256" key="7">
    <source>
        <dbReference type="SAM" id="Phobius"/>
    </source>
</evidence>
<protein>
    <submittedName>
        <fullName evidence="9">Short chain dehydrogenase</fullName>
    </submittedName>
</protein>
<reference evidence="9" key="1">
    <citation type="submission" date="2021-05" db="EMBL/GenBank/DDBJ databases">
        <title>Comparative genomics of three Colletotrichum scovillei strains and genetic complementation revealed genes involved fungal growth and virulence on chili pepper.</title>
        <authorList>
            <person name="Hsieh D.-K."/>
            <person name="Chuang S.-C."/>
            <person name="Chen C.-Y."/>
            <person name="Chao Y.-T."/>
            <person name="Lu M.-Y.J."/>
            <person name="Lee M.-H."/>
            <person name="Shih M.-C."/>
        </authorList>
    </citation>
    <scope>NUCLEOTIDE SEQUENCE</scope>
    <source>
        <strain evidence="9">Coll-153</strain>
    </source>
</reference>
<comment type="subcellular location">
    <subcellularLocation>
        <location evidence="1">Membrane</location>
        <topology evidence="1">Multi-pass membrane protein</topology>
    </subcellularLocation>
</comment>
<comment type="caution">
    <text evidence="9">The sequence shown here is derived from an EMBL/GenBank/DDBJ whole genome shotgun (WGS) entry which is preliminary data.</text>
</comment>
<dbReference type="AlphaFoldDB" id="A0A9P7RHS5"/>
<dbReference type="Gene3D" id="3.40.50.720">
    <property type="entry name" value="NAD(P)-binding Rossmann-like Domain"/>
    <property type="match status" value="1"/>
</dbReference>
<evidence type="ECO:0000256" key="4">
    <source>
        <dbReference type="ARBA" id="ARBA00022989"/>
    </source>
</evidence>
<keyword evidence="3" id="KW-0521">NADP</keyword>
<evidence type="ECO:0000313" key="9">
    <source>
        <dbReference type="EMBL" id="KAG7058551.1"/>
    </source>
</evidence>
<evidence type="ECO:0000256" key="2">
    <source>
        <dbReference type="ARBA" id="ARBA00022692"/>
    </source>
</evidence>
<dbReference type="Pfam" id="PF20684">
    <property type="entry name" value="Fung_rhodopsin"/>
    <property type="match status" value="1"/>
</dbReference>
<organism evidence="9 10">
    <name type="scientific">Colletotrichum scovillei</name>
    <dbReference type="NCBI Taxonomy" id="1209932"/>
    <lineage>
        <taxon>Eukaryota</taxon>
        <taxon>Fungi</taxon>
        <taxon>Dikarya</taxon>
        <taxon>Ascomycota</taxon>
        <taxon>Pezizomycotina</taxon>
        <taxon>Sordariomycetes</taxon>
        <taxon>Hypocreomycetidae</taxon>
        <taxon>Glomerellales</taxon>
        <taxon>Glomerellaceae</taxon>
        <taxon>Colletotrichum</taxon>
        <taxon>Colletotrichum acutatum species complex</taxon>
    </lineage>
</organism>
<dbReference type="Proteomes" id="UP000699042">
    <property type="component" value="Unassembled WGS sequence"/>
</dbReference>
<dbReference type="InterPro" id="IPR057571">
    <property type="entry name" value="SDR_PhqE-like"/>
</dbReference>
<evidence type="ECO:0000256" key="5">
    <source>
        <dbReference type="ARBA" id="ARBA00023136"/>
    </source>
</evidence>
<dbReference type="InterPro" id="IPR052337">
    <property type="entry name" value="SAT4-like"/>
</dbReference>
<dbReference type="CDD" id="cd05233">
    <property type="entry name" value="SDR_c"/>
    <property type="match status" value="1"/>
</dbReference>
<dbReference type="Pfam" id="PF23441">
    <property type="entry name" value="SDR"/>
    <property type="match status" value="1"/>
</dbReference>
<dbReference type="EMBL" id="JAESDN010000001">
    <property type="protein sequence ID" value="KAG7058551.1"/>
    <property type="molecule type" value="Genomic_DNA"/>
</dbReference>
<keyword evidence="10" id="KW-1185">Reference proteome</keyword>
<keyword evidence="4 7" id="KW-1133">Transmembrane helix</keyword>
<feature type="transmembrane region" description="Helical" evidence="7">
    <location>
        <begin position="174"/>
        <end position="194"/>
    </location>
</feature>
<evidence type="ECO:0000256" key="1">
    <source>
        <dbReference type="ARBA" id="ARBA00004141"/>
    </source>
</evidence>
<dbReference type="SUPFAM" id="SSF51735">
    <property type="entry name" value="NAD(P)-binding Rossmann-fold domains"/>
    <property type="match status" value="1"/>
</dbReference>
<dbReference type="PANTHER" id="PTHR33048">
    <property type="entry name" value="PTH11-LIKE INTEGRAL MEMBRANE PROTEIN (AFU_ORTHOLOGUE AFUA_5G11245)"/>
    <property type="match status" value="1"/>
</dbReference>
<evidence type="ECO:0000256" key="3">
    <source>
        <dbReference type="ARBA" id="ARBA00022857"/>
    </source>
</evidence>
<dbReference type="InterPro" id="IPR049326">
    <property type="entry name" value="Rhodopsin_dom_fungi"/>
</dbReference>
<keyword evidence="5 7" id="KW-0472">Membrane</keyword>
<comment type="similarity">
    <text evidence="6">Belongs to the SAT4 family.</text>
</comment>
<feature type="domain" description="Rhodopsin" evidence="8">
    <location>
        <begin position="37"/>
        <end position="280"/>
    </location>
</feature>
<sequence length="710" mass="76033">MSDVTYSSAENIARVLIVPHAVFSVLATVLVGMRLYVTRVVAKSPWTFDEHVAIVALIANHIMLITEGISVEYGLGTDVNQIVEFYPGGVSAFLKCILVLEIQYAIACPLSKMAVLAMFYRIFSASKMLRYSIWAITAMLVGWCIAVIMVSIFSCTPIPRFWDRTIDGTCINSSNFFIGITVPNIIFDILTVVLPIREVWALQMGREKKLAISGVFLLGGSVVLASVARLILFAIYRPGQGTTGNNISQTVIIPHAASAVETCLAIIGACLPPCAPLFRRWLGGVVSVVSSGERYGSRSARKKGPDGQGKSSASKNFNTLVTIGKISNRGGHMKRSKEQDDLDGSFERLEDSNSLQGSTDGLYVNGNGAAKNEGGIHSEDGIHVQRDVCVERSGKVTSRDVKDWVVGDIQLDDMPAQGASSKQQNQIPLFTLEREVSSQQLSAHPQTNHLSATMTPKYNKLAGKHVLVIGGSSSIGLGVAEASLASGANVTISSSSIAKLNATVTYLQNAIPSSSQQKIQSFAADLSGPDAEANIEAVFKHAGPIDHVVFTAANTPSLIMLQDITPDQILAACQMRFVAPLMVAKVAERYLPKSNESSFTITSGSAAQKSTPGWSVISFLAGGLQSVVKQLAVELKPVRVNVVAPGFVDTELWDGMKSDEKQSMVKAVEEKVPTGRFGTVEDVAEAYIWLMKDRNVTGTVAATDSGALVV</sequence>
<dbReference type="InterPro" id="IPR036291">
    <property type="entry name" value="NAD(P)-bd_dom_sf"/>
</dbReference>
<gene>
    <name evidence="9" type="ORF">JMJ77_005924</name>
</gene>
<feature type="transmembrane region" description="Helical" evidence="7">
    <location>
        <begin position="131"/>
        <end position="154"/>
    </location>
</feature>
<dbReference type="PRINTS" id="PR00081">
    <property type="entry name" value="GDHRDH"/>
</dbReference>
<dbReference type="GO" id="GO:0016020">
    <property type="term" value="C:membrane"/>
    <property type="evidence" value="ECO:0007669"/>
    <property type="project" value="UniProtKB-SubCell"/>
</dbReference>
<keyword evidence="2 7" id="KW-0812">Transmembrane</keyword>
<dbReference type="InterPro" id="IPR002347">
    <property type="entry name" value="SDR_fam"/>
</dbReference>
<dbReference type="PANTHER" id="PTHR33048:SF47">
    <property type="entry name" value="INTEGRAL MEMBRANE PROTEIN-RELATED"/>
    <property type="match status" value="1"/>
</dbReference>
<evidence type="ECO:0000259" key="8">
    <source>
        <dbReference type="Pfam" id="PF20684"/>
    </source>
</evidence>
<evidence type="ECO:0000256" key="6">
    <source>
        <dbReference type="ARBA" id="ARBA00038359"/>
    </source>
</evidence>
<feature type="transmembrane region" description="Helical" evidence="7">
    <location>
        <begin position="12"/>
        <end position="31"/>
    </location>
</feature>
<proteinExistence type="inferred from homology"/>
<accession>A0A9P7RHS5</accession>
<feature type="transmembrane region" description="Helical" evidence="7">
    <location>
        <begin position="215"/>
        <end position="236"/>
    </location>
</feature>
<evidence type="ECO:0000313" key="10">
    <source>
        <dbReference type="Proteomes" id="UP000699042"/>
    </source>
</evidence>